<evidence type="ECO:0000313" key="2">
    <source>
        <dbReference type="Proteomes" id="UP000271098"/>
    </source>
</evidence>
<evidence type="ECO:0000313" key="1">
    <source>
        <dbReference type="EMBL" id="VDN21617.1"/>
    </source>
</evidence>
<accession>A0A183DWJ1</accession>
<evidence type="ECO:0000313" key="3">
    <source>
        <dbReference type="WBParaSite" id="GPUH_0001309601-mRNA-1"/>
    </source>
</evidence>
<protein>
    <submittedName>
        <fullName evidence="1 3">Uncharacterized protein</fullName>
    </submittedName>
</protein>
<dbReference type="WBParaSite" id="GPUH_0001309601-mRNA-1">
    <property type="protein sequence ID" value="GPUH_0001309601-mRNA-1"/>
    <property type="gene ID" value="GPUH_0001309601"/>
</dbReference>
<reference evidence="1 2" key="2">
    <citation type="submission" date="2018-11" db="EMBL/GenBank/DDBJ databases">
        <authorList>
            <consortium name="Pathogen Informatics"/>
        </authorList>
    </citation>
    <scope>NUCLEOTIDE SEQUENCE [LARGE SCALE GENOMIC DNA]</scope>
</reference>
<dbReference type="AlphaFoldDB" id="A0A183DWJ1"/>
<sequence length="110" mass="12120">MQPPANPECNCSMVFTPSCSLIVSIIAEEDAEATAVVTRRRTGSSPPSSSINTNALCDPEKIPQHITQSMNSCATAHEFVTVFFSINFSLELLQEASRRHQKSFTRDMNL</sequence>
<organism evidence="3">
    <name type="scientific">Gongylonema pulchrum</name>
    <dbReference type="NCBI Taxonomy" id="637853"/>
    <lineage>
        <taxon>Eukaryota</taxon>
        <taxon>Metazoa</taxon>
        <taxon>Ecdysozoa</taxon>
        <taxon>Nematoda</taxon>
        <taxon>Chromadorea</taxon>
        <taxon>Rhabditida</taxon>
        <taxon>Spirurina</taxon>
        <taxon>Spiruromorpha</taxon>
        <taxon>Spiruroidea</taxon>
        <taxon>Gongylonematidae</taxon>
        <taxon>Gongylonema</taxon>
    </lineage>
</organism>
<keyword evidence="2" id="KW-1185">Reference proteome</keyword>
<proteinExistence type="predicted"/>
<dbReference type="EMBL" id="UYRT01079896">
    <property type="protein sequence ID" value="VDN21617.1"/>
    <property type="molecule type" value="Genomic_DNA"/>
</dbReference>
<dbReference type="Proteomes" id="UP000271098">
    <property type="component" value="Unassembled WGS sequence"/>
</dbReference>
<gene>
    <name evidence="1" type="ORF">GPUH_LOCUS13082</name>
</gene>
<name>A0A183DWJ1_9BILA</name>
<reference evidence="3" key="1">
    <citation type="submission" date="2016-06" db="UniProtKB">
        <authorList>
            <consortium name="WormBaseParasite"/>
        </authorList>
    </citation>
    <scope>IDENTIFICATION</scope>
</reference>